<dbReference type="EMBL" id="BNJG01000001">
    <property type="protein sequence ID" value="GHO53109.1"/>
    <property type="molecule type" value="Genomic_DNA"/>
</dbReference>
<proteinExistence type="predicted"/>
<organism evidence="1 2">
    <name type="scientific">Ktedonobacter robiniae</name>
    <dbReference type="NCBI Taxonomy" id="2778365"/>
    <lineage>
        <taxon>Bacteria</taxon>
        <taxon>Bacillati</taxon>
        <taxon>Chloroflexota</taxon>
        <taxon>Ktedonobacteria</taxon>
        <taxon>Ktedonobacterales</taxon>
        <taxon>Ktedonobacteraceae</taxon>
        <taxon>Ktedonobacter</taxon>
    </lineage>
</organism>
<sequence>MSDGSAQDMVFPSSLRIEDQEFLLEDRTATDVIYHTTSLAKIAGHHIGLLLVFSFNEGWHVGLLLEKDPLAFFDGIFASAEDAVDMATSFMTHPANIQNIVKMSHRVKDPQVLMIECLSPDTSD</sequence>
<gene>
    <name evidence="1" type="ORF">KSB_15840</name>
</gene>
<evidence type="ECO:0000313" key="1">
    <source>
        <dbReference type="EMBL" id="GHO53109.1"/>
    </source>
</evidence>
<comment type="caution">
    <text evidence="1">The sequence shown here is derived from an EMBL/GenBank/DDBJ whole genome shotgun (WGS) entry which is preliminary data.</text>
</comment>
<dbReference type="Proteomes" id="UP000654345">
    <property type="component" value="Unassembled WGS sequence"/>
</dbReference>
<keyword evidence="2" id="KW-1185">Reference proteome</keyword>
<name>A0ABQ3UK91_9CHLR</name>
<reference evidence="1 2" key="1">
    <citation type="journal article" date="2021" name="Int. J. Syst. Evol. Microbiol.">
        <title>Reticulibacter mediterranei gen. nov., sp. nov., within the new family Reticulibacteraceae fam. nov., and Ktedonospora formicarum gen. nov., sp. nov., Ktedonobacter robiniae sp. nov., Dictyobacter formicarum sp. nov. and Dictyobacter arantiisoli sp. nov., belonging to the class Ktedonobacteria.</title>
        <authorList>
            <person name="Yabe S."/>
            <person name="Zheng Y."/>
            <person name="Wang C.M."/>
            <person name="Sakai Y."/>
            <person name="Abe K."/>
            <person name="Yokota A."/>
            <person name="Donadio S."/>
            <person name="Cavaletti L."/>
            <person name="Monciardini P."/>
        </authorList>
    </citation>
    <scope>NUCLEOTIDE SEQUENCE [LARGE SCALE GENOMIC DNA]</scope>
    <source>
        <strain evidence="1 2">SOSP1-30</strain>
    </source>
</reference>
<evidence type="ECO:0000313" key="2">
    <source>
        <dbReference type="Proteomes" id="UP000654345"/>
    </source>
</evidence>
<protein>
    <recommendedName>
        <fullName evidence="3">GAF domain-containing protein</fullName>
    </recommendedName>
</protein>
<evidence type="ECO:0008006" key="3">
    <source>
        <dbReference type="Google" id="ProtNLM"/>
    </source>
</evidence>
<dbReference type="RefSeq" id="WP_201369954.1">
    <property type="nucleotide sequence ID" value="NZ_BNJG01000001.1"/>
</dbReference>
<accession>A0ABQ3UK91</accession>